<evidence type="ECO:0000313" key="5">
    <source>
        <dbReference type="Proteomes" id="UP000823933"/>
    </source>
</evidence>
<comment type="caution">
    <text evidence="4">The sequence shown here is derived from an EMBL/GenBank/DDBJ whole genome shotgun (WGS) entry which is preliminary data.</text>
</comment>
<gene>
    <name evidence="4" type="ORF">H9890_09030</name>
</gene>
<dbReference type="InterPro" id="IPR001387">
    <property type="entry name" value="Cro/C1-type_HTH"/>
</dbReference>
<dbReference type="PANTHER" id="PTHR46558">
    <property type="entry name" value="TRACRIPTIONAL REGULATORY PROTEIN-RELATED-RELATED"/>
    <property type="match status" value="1"/>
</dbReference>
<evidence type="ECO:0000256" key="2">
    <source>
        <dbReference type="SAM" id="Phobius"/>
    </source>
</evidence>
<evidence type="ECO:0000313" key="4">
    <source>
        <dbReference type="EMBL" id="HIW09525.1"/>
    </source>
</evidence>
<dbReference type="SMART" id="SM00530">
    <property type="entry name" value="HTH_XRE"/>
    <property type="match status" value="1"/>
</dbReference>
<evidence type="ECO:0000256" key="1">
    <source>
        <dbReference type="ARBA" id="ARBA00023125"/>
    </source>
</evidence>
<feature type="transmembrane region" description="Helical" evidence="2">
    <location>
        <begin position="104"/>
        <end position="124"/>
    </location>
</feature>
<reference evidence="4" key="2">
    <citation type="submission" date="2021-04" db="EMBL/GenBank/DDBJ databases">
        <authorList>
            <person name="Gilroy R."/>
        </authorList>
    </citation>
    <scope>NUCLEOTIDE SEQUENCE</scope>
    <source>
        <strain evidence="4">ChiHcolR34-3080</strain>
    </source>
</reference>
<feature type="transmembrane region" description="Helical" evidence="2">
    <location>
        <begin position="278"/>
        <end position="297"/>
    </location>
</feature>
<dbReference type="Pfam" id="PF01381">
    <property type="entry name" value="HTH_3"/>
    <property type="match status" value="1"/>
</dbReference>
<dbReference type="PROSITE" id="PS50943">
    <property type="entry name" value="HTH_CROC1"/>
    <property type="match status" value="1"/>
</dbReference>
<organism evidence="4 5">
    <name type="scientific">Candidatus Faecalibacterium intestinigallinarum</name>
    <dbReference type="NCBI Taxonomy" id="2838581"/>
    <lineage>
        <taxon>Bacteria</taxon>
        <taxon>Bacillati</taxon>
        <taxon>Bacillota</taxon>
        <taxon>Clostridia</taxon>
        <taxon>Eubacteriales</taxon>
        <taxon>Oscillospiraceae</taxon>
        <taxon>Faecalibacterium</taxon>
    </lineage>
</organism>
<feature type="transmembrane region" description="Helical" evidence="2">
    <location>
        <begin position="229"/>
        <end position="251"/>
    </location>
</feature>
<dbReference type="InterPro" id="IPR010982">
    <property type="entry name" value="Lambda_DNA-bd_dom_sf"/>
</dbReference>
<evidence type="ECO:0000259" key="3">
    <source>
        <dbReference type="PROSITE" id="PS50943"/>
    </source>
</evidence>
<keyword evidence="1" id="KW-0238">DNA-binding</keyword>
<feature type="transmembrane region" description="Helical" evidence="2">
    <location>
        <begin position="309"/>
        <end position="328"/>
    </location>
</feature>
<accession>A0A9D1QC85</accession>
<keyword evidence="2" id="KW-0472">Membrane</keyword>
<feature type="transmembrane region" description="Helical" evidence="2">
    <location>
        <begin position="195"/>
        <end position="217"/>
    </location>
</feature>
<keyword evidence="2" id="KW-0812">Transmembrane</keyword>
<protein>
    <submittedName>
        <fullName evidence="4">Helix-turn-helix domain-containing protein</fullName>
    </submittedName>
</protein>
<dbReference type="Proteomes" id="UP000823933">
    <property type="component" value="Unassembled WGS sequence"/>
</dbReference>
<dbReference type="EMBL" id="DXHQ01000104">
    <property type="protein sequence ID" value="HIW09525.1"/>
    <property type="molecule type" value="Genomic_DNA"/>
</dbReference>
<proteinExistence type="predicted"/>
<dbReference type="CDD" id="cd00093">
    <property type="entry name" value="HTH_XRE"/>
    <property type="match status" value="1"/>
</dbReference>
<dbReference type="SUPFAM" id="SSF47413">
    <property type="entry name" value="lambda repressor-like DNA-binding domains"/>
    <property type="match status" value="1"/>
</dbReference>
<dbReference type="AlphaFoldDB" id="A0A9D1QC85"/>
<feature type="domain" description="HTH cro/C1-type" evidence="3">
    <location>
        <begin position="7"/>
        <end position="61"/>
    </location>
</feature>
<reference evidence="4" key="1">
    <citation type="journal article" date="2021" name="PeerJ">
        <title>Extensive microbial diversity within the chicken gut microbiome revealed by metagenomics and culture.</title>
        <authorList>
            <person name="Gilroy R."/>
            <person name="Ravi A."/>
            <person name="Getino M."/>
            <person name="Pursley I."/>
            <person name="Horton D.L."/>
            <person name="Alikhan N.F."/>
            <person name="Baker D."/>
            <person name="Gharbi K."/>
            <person name="Hall N."/>
            <person name="Watson M."/>
            <person name="Adriaenssens E.M."/>
            <person name="Foster-Nyarko E."/>
            <person name="Jarju S."/>
            <person name="Secka A."/>
            <person name="Antonio M."/>
            <person name="Oren A."/>
            <person name="Chaudhuri R.R."/>
            <person name="La Ragione R."/>
            <person name="Hildebrand F."/>
            <person name="Pallen M.J."/>
        </authorList>
    </citation>
    <scope>NUCLEOTIDE SEQUENCE</scope>
    <source>
        <strain evidence="4">ChiHcolR34-3080</strain>
    </source>
</reference>
<keyword evidence="2" id="KW-1133">Transmembrane helix</keyword>
<dbReference type="Gene3D" id="1.10.260.40">
    <property type="entry name" value="lambda repressor-like DNA-binding domains"/>
    <property type="match status" value="1"/>
</dbReference>
<dbReference type="GO" id="GO:0003677">
    <property type="term" value="F:DNA binding"/>
    <property type="evidence" value="ECO:0007669"/>
    <property type="project" value="UniProtKB-KW"/>
</dbReference>
<dbReference type="PANTHER" id="PTHR46558:SF4">
    <property type="entry name" value="DNA-BIDING PHAGE PROTEIN"/>
    <property type="match status" value="1"/>
</dbReference>
<name>A0A9D1QC85_9FIRM</name>
<sequence length="340" mass="37098">MILADKIIALRKKAGWSQEELAQQLNVSRQSVSKWEGAQSVPDLERILQMSRLFGVSTDYLLKDELEAPDTALLPDSGDSPLRRVTMEEASAYLDLSRRNAPRLALGVALCIFSPIVLLMLGGLSEAPGARLTENAAGGIGIVILLLMVAAAVALFIACDAKMEPFHFLEKEPFETEYGVAGMVRQRQQDFRPMYTRLNMAGGCLCILAAVPLFAVLAVSPAGQEEYSLWVPASVCVLLALVGLGVFALVYGGTCWEAMQSLLEEGDYTRRNKARKQVVEAVSLIYWLVVVAGYLAYSIPTGNWAYSWLVWPVAGILYGAAVTVLGLVQDAAEKNRRNRP</sequence>
<feature type="transmembrane region" description="Helical" evidence="2">
    <location>
        <begin position="136"/>
        <end position="159"/>
    </location>
</feature>